<dbReference type="Proteomes" id="UP000509303">
    <property type="component" value="Chromosome"/>
</dbReference>
<evidence type="ECO:0000313" key="3">
    <source>
        <dbReference type="EMBL" id="QKW48196.1"/>
    </source>
</evidence>
<gene>
    <name evidence="2" type="ORF">HUT08_00270</name>
    <name evidence="3" type="ORF">HUT08_36155</name>
</gene>
<feature type="compositionally biased region" description="Basic and acidic residues" evidence="1">
    <location>
        <begin position="62"/>
        <end position="71"/>
    </location>
</feature>
<sequence>MGVLAGLEEDRHDDPGDPRAAVAVGPECAADVLDDLDLGAAGVGEADGLDSPFAGDVDAFPEDVHRGEEGPVHAPVSGVDSVGELVQDFTSLGDEVVAAQPCRPHAVRGYVAAGLQLVELCVARTPSAPATGGLPYTSTRGSLNASDVEAHHTLNQPPRQPHTTASATINPPSFT</sequence>
<protein>
    <submittedName>
        <fullName evidence="2">Uncharacterized protein</fullName>
    </submittedName>
</protein>
<feature type="region of interest" description="Disordered" evidence="1">
    <location>
        <begin position="44"/>
        <end position="78"/>
    </location>
</feature>
<organism evidence="2 4">
    <name type="scientific">Streptomyces buecherae</name>
    <dbReference type="NCBI Taxonomy" id="2763006"/>
    <lineage>
        <taxon>Bacteria</taxon>
        <taxon>Bacillati</taxon>
        <taxon>Actinomycetota</taxon>
        <taxon>Actinomycetes</taxon>
        <taxon>Kitasatosporales</taxon>
        <taxon>Streptomycetaceae</taxon>
        <taxon>Streptomyces</taxon>
    </lineage>
</organism>
<feature type="compositionally biased region" description="Basic and acidic residues" evidence="1">
    <location>
        <begin position="8"/>
        <end position="17"/>
    </location>
</feature>
<feature type="region of interest" description="Disordered" evidence="1">
    <location>
        <begin position="128"/>
        <end position="175"/>
    </location>
</feature>
<dbReference type="EMBL" id="CP054929">
    <property type="protein sequence ID" value="QKW48174.1"/>
    <property type="molecule type" value="Genomic_DNA"/>
</dbReference>
<evidence type="ECO:0000313" key="2">
    <source>
        <dbReference type="EMBL" id="QKW48174.1"/>
    </source>
</evidence>
<dbReference type="EMBL" id="CP054929">
    <property type="protein sequence ID" value="QKW48196.1"/>
    <property type="molecule type" value="Genomic_DNA"/>
</dbReference>
<proteinExistence type="predicted"/>
<feature type="compositionally biased region" description="Polar residues" evidence="1">
    <location>
        <begin position="153"/>
        <end position="175"/>
    </location>
</feature>
<feature type="region of interest" description="Disordered" evidence="1">
    <location>
        <begin position="1"/>
        <end position="22"/>
    </location>
</feature>
<accession>A0A7H8N120</accession>
<dbReference type="AlphaFoldDB" id="A0A7H8N120"/>
<reference evidence="2 4" key="1">
    <citation type="submission" date="2020-06" db="EMBL/GenBank/DDBJ databases">
        <title>Genome mining for natural products.</title>
        <authorList>
            <person name="Zhang B."/>
            <person name="Shi J."/>
            <person name="Ge H."/>
        </authorList>
    </citation>
    <scope>NUCLEOTIDE SEQUENCE [LARGE SCALE GENOMIC DNA]</scope>
    <source>
        <strain evidence="2 4">NA00687</strain>
    </source>
</reference>
<keyword evidence="4" id="KW-1185">Reference proteome</keyword>
<evidence type="ECO:0000313" key="4">
    <source>
        <dbReference type="Proteomes" id="UP000509303"/>
    </source>
</evidence>
<name>A0A7H8N120_9ACTN</name>
<evidence type="ECO:0000256" key="1">
    <source>
        <dbReference type="SAM" id="MobiDB-lite"/>
    </source>
</evidence>
<feature type="compositionally biased region" description="Polar residues" evidence="1">
    <location>
        <begin position="136"/>
        <end position="145"/>
    </location>
</feature>